<dbReference type="PRINTS" id="PR00080">
    <property type="entry name" value="SDRFAMILY"/>
</dbReference>
<gene>
    <name evidence="3" type="ORF">F3W81_11170</name>
</gene>
<protein>
    <submittedName>
        <fullName evidence="3">SDR family oxidoreductase</fullName>
    </submittedName>
</protein>
<reference evidence="3 4" key="1">
    <citation type="submission" date="2019-10" db="EMBL/GenBank/DDBJ databases">
        <title>Pseudopuniceibacterium sp. HQ09 islated from Antarctica.</title>
        <authorList>
            <person name="Liao L."/>
            <person name="Su S."/>
            <person name="Chen B."/>
            <person name="Yu Y."/>
        </authorList>
    </citation>
    <scope>NUCLEOTIDE SEQUENCE [LARGE SCALE GENOMIC DNA]</scope>
    <source>
        <strain evidence="3 4">HQ09</strain>
    </source>
</reference>
<dbReference type="PRINTS" id="PR00081">
    <property type="entry name" value="GDHRDH"/>
</dbReference>
<dbReference type="KEGG" id="pshq:F3W81_11170"/>
<accession>A0A7L9WPG9</accession>
<comment type="similarity">
    <text evidence="1">Belongs to the short-chain dehydrogenases/reductases (SDR) family.</text>
</comment>
<dbReference type="GO" id="GO:0016491">
    <property type="term" value="F:oxidoreductase activity"/>
    <property type="evidence" value="ECO:0007669"/>
    <property type="project" value="UniProtKB-KW"/>
</dbReference>
<evidence type="ECO:0000256" key="2">
    <source>
        <dbReference type="ARBA" id="ARBA00023002"/>
    </source>
</evidence>
<name>A0A7L9WPG9_9RHOB</name>
<dbReference type="CDD" id="cd05233">
    <property type="entry name" value="SDR_c"/>
    <property type="match status" value="1"/>
</dbReference>
<evidence type="ECO:0000256" key="1">
    <source>
        <dbReference type="ARBA" id="ARBA00006484"/>
    </source>
</evidence>
<dbReference type="Pfam" id="PF13561">
    <property type="entry name" value="adh_short_C2"/>
    <property type="match status" value="1"/>
</dbReference>
<organism evidence="3 4">
    <name type="scientific">Pseudooceanicola spongiae</name>
    <dbReference type="NCBI Taxonomy" id="2613965"/>
    <lineage>
        <taxon>Bacteria</taxon>
        <taxon>Pseudomonadati</taxon>
        <taxon>Pseudomonadota</taxon>
        <taxon>Alphaproteobacteria</taxon>
        <taxon>Rhodobacterales</taxon>
        <taxon>Paracoccaceae</taxon>
        <taxon>Pseudooceanicola</taxon>
    </lineage>
</organism>
<sequence length="247" mass="25117">MILKDRTILVTGAGGGLGREIVLACGRAGAHVILSDFNADLGAESLAALTAAGGSGELRLADLSDPASIAALGASLDGPLHGLINNGAIATGIGGIGFRDIDIAVWDKVMQVNVRGTWLMIRACADALIASGSGRVVNLASDTALWGAPNLLSYTSSKGAIMAMTRSLARELGPDHVGVTAIAPGILTTESTEYVPQARHDLYETGRAVPGKQGTGDVAEVAAFLVSPPAITLTGQTMPVDNGFVFN</sequence>
<dbReference type="RefSeq" id="WP_193079245.1">
    <property type="nucleotide sequence ID" value="NZ_CP045201.1"/>
</dbReference>
<dbReference type="Gene3D" id="3.40.50.720">
    <property type="entry name" value="NAD(P)-binding Rossmann-like Domain"/>
    <property type="match status" value="1"/>
</dbReference>
<dbReference type="InterPro" id="IPR002347">
    <property type="entry name" value="SDR_fam"/>
</dbReference>
<keyword evidence="2" id="KW-0560">Oxidoreductase</keyword>
<dbReference type="SUPFAM" id="SSF51735">
    <property type="entry name" value="NAD(P)-binding Rossmann-fold domains"/>
    <property type="match status" value="1"/>
</dbReference>
<evidence type="ECO:0000313" key="4">
    <source>
        <dbReference type="Proteomes" id="UP000594118"/>
    </source>
</evidence>
<dbReference type="PANTHER" id="PTHR24321">
    <property type="entry name" value="DEHYDROGENASES, SHORT CHAIN"/>
    <property type="match status" value="1"/>
</dbReference>
<dbReference type="AlphaFoldDB" id="A0A7L9WPG9"/>
<dbReference type="InterPro" id="IPR020904">
    <property type="entry name" value="Sc_DH/Rdtase_CS"/>
</dbReference>
<dbReference type="InterPro" id="IPR036291">
    <property type="entry name" value="NAD(P)-bd_dom_sf"/>
</dbReference>
<dbReference type="PROSITE" id="PS00061">
    <property type="entry name" value="ADH_SHORT"/>
    <property type="match status" value="1"/>
</dbReference>
<keyword evidence="4" id="KW-1185">Reference proteome</keyword>
<evidence type="ECO:0000313" key="3">
    <source>
        <dbReference type="EMBL" id="QOL81326.1"/>
    </source>
</evidence>
<dbReference type="PANTHER" id="PTHR24321:SF8">
    <property type="entry name" value="ESTRADIOL 17-BETA-DEHYDROGENASE 8-RELATED"/>
    <property type="match status" value="1"/>
</dbReference>
<proteinExistence type="inferred from homology"/>
<dbReference type="EMBL" id="CP045201">
    <property type="protein sequence ID" value="QOL81326.1"/>
    <property type="molecule type" value="Genomic_DNA"/>
</dbReference>
<dbReference type="Proteomes" id="UP000594118">
    <property type="component" value="Chromosome"/>
</dbReference>